<dbReference type="EMBL" id="AP018227">
    <property type="protein sequence ID" value="BAY85861.1"/>
    <property type="molecule type" value="Genomic_DNA"/>
</dbReference>
<proteinExistence type="predicted"/>
<dbReference type="InterPro" id="IPR016187">
    <property type="entry name" value="CTDL_fold"/>
</dbReference>
<protein>
    <recommendedName>
        <fullName evidence="3">Sulfatase-modifying factor enzyme domain-containing protein</fullName>
    </recommendedName>
</protein>
<evidence type="ECO:0000313" key="1">
    <source>
        <dbReference type="EMBL" id="BAY85861.1"/>
    </source>
</evidence>
<gene>
    <name evidence="1" type="ORF">NIES267_53670</name>
</gene>
<keyword evidence="2" id="KW-1185">Reference proteome</keyword>
<sequence length="264" mass="30728">MKYRFFNLPDWNQISPTQRTDLAQELSENLLNFEFTDIQLCEFGKQRNFIAFLDWNNIKFALIPGGESTLGYDRDNPFIPNEVQLEAWEFTREEYGLELNFFLDKCMTSLRKVAIKPFLIQVTATELKKDCERSELLEQITEEGFRFPTSDEWEYACSAGSRTIFRWGNDCPVDCYPINKSEWNIHRQRNTFGLHIASNPYNYEFCAEPNIIRGGDGGSAICGGYGFFAAWLTLASAYLEPIDINDNPYDYLCNHLRRVYSLPE</sequence>
<evidence type="ECO:0000313" key="2">
    <source>
        <dbReference type="Proteomes" id="UP000218418"/>
    </source>
</evidence>
<accession>A0A1Z4LXJ7</accession>
<dbReference type="InterPro" id="IPR042095">
    <property type="entry name" value="SUMF_sf"/>
</dbReference>
<organism evidence="1 2">
    <name type="scientific">Calothrix parasitica NIES-267</name>
    <dbReference type="NCBI Taxonomy" id="1973488"/>
    <lineage>
        <taxon>Bacteria</taxon>
        <taxon>Bacillati</taxon>
        <taxon>Cyanobacteriota</taxon>
        <taxon>Cyanophyceae</taxon>
        <taxon>Nostocales</taxon>
        <taxon>Calotrichaceae</taxon>
        <taxon>Calothrix</taxon>
    </lineage>
</organism>
<reference evidence="1 2" key="1">
    <citation type="submission" date="2017-06" db="EMBL/GenBank/DDBJ databases">
        <title>Genome sequencing of cyanobaciteial culture collection at National Institute for Environmental Studies (NIES).</title>
        <authorList>
            <person name="Hirose Y."/>
            <person name="Shimura Y."/>
            <person name="Fujisawa T."/>
            <person name="Nakamura Y."/>
            <person name="Kawachi M."/>
        </authorList>
    </citation>
    <scope>NUCLEOTIDE SEQUENCE [LARGE SCALE GENOMIC DNA]</scope>
    <source>
        <strain evidence="1 2">NIES-267</strain>
    </source>
</reference>
<evidence type="ECO:0008006" key="3">
    <source>
        <dbReference type="Google" id="ProtNLM"/>
    </source>
</evidence>
<dbReference type="Proteomes" id="UP000218418">
    <property type="component" value="Chromosome"/>
</dbReference>
<dbReference type="Gene3D" id="3.90.1580.10">
    <property type="entry name" value="paralog of FGE (formylglycine-generating enzyme)"/>
    <property type="match status" value="1"/>
</dbReference>
<dbReference type="AlphaFoldDB" id="A0A1Z4LXJ7"/>
<name>A0A1Z4LXJ7_9CYAN</name>
<dbReference type="OrthoDB" id="4050476at2"/>
<dbReference type="SUPFAM" id="SSF56436">
    <property type="entry name" value="C-type lectin-like"/>
    <property type="match status" value="1"/>
</dbReference>